<proteinExistence type="inferred from homology"/>
<keyword evidence="2" id="KW-0808">Transferase</keyword>
<evidence type="ECO:0000313" key="10">
    <source>
        <dbReference type="Proteomes" id="UP000077381"/>
    </source>
</evidence>
<evidence type="ECO:0000259" key="7">
    <source>
        <dbReference type="Pfam" id="PF07005"/>
    </source>
</evidence>
<gene>
    <name evidence="9" type="ORF">STSP_46950</name>
</gene>
<keyword evidence="6" id="KW-0119">Carbohydrate metabolism</keyword>
<keyword evidence="10" id="KW-1185">Reference proteome</keyword>
<dbReference type="RefSeq" id="WP_067281327.1">
    <property type="nucleotide sequence ID" value="NZ_LOHS01000097.1"/>
</dbReference>
<evidence type="ECO:0000256" key="4">
    <source>
        <dbReference type="ARBA" id="ARBA00022777"/>
    </source>
</evidence>
<evidence type="ECO:0008006" key="11">
    <source>
        <dbReference type="Google" id="ProtNLM"/>
    </source>
</evidence>
<dbReference type="InterPro" id="IPR031475">
    <property type="entry name" value="NBD_C"/>
</dbReference>
<evidence type="ECO:0000259" key="8">
    <source>
        <dbReference type="Pfam" id="PF17042"/>
    </source>
</evidence>
<dbReference type="Pfam" id="PF17042">
    <property type="entry name" value="NBD_C"/>
    <property type="match status" value="1"/>
</dbReference>
<dbReference type="Gene3D" id="3.40.980.20">
    <property type="entry name" value="Four-carbon acid sugar kinase, nucleotide binding domain"/>
    <property type="match status" value="1"/>
</dbReference>
<evidence type="ECO:0000313" key="9">
    <source>
        <dbReference type="EMBL" id="OAH11973.1"/>
    </source>
</evidence>
<name>A0A177HM57_9ACTN</name>
<organism evidence="9 10">
    <name type="scientific">Streptomyces jeddahensis</name>
    <dbReference type="NCBI Taxonomy" id="1716141"/>
    <lineage>
        <taxon>Bacteria</taxon>
        <taxon>Bacillati</taxon>
        <taxon>Actinomycetota</taxon>
        <taxon>Actinomycetes</taxon>
        <taxon>Kitasatosporales</taxon>
        <taxon>Streptomycetaceae</taxon>
        <taxon>Streptomyces</taxon>
    </lineage>
</organism>
<dbReference type="AlphaFoldDB" id="A0A177HM57"/>
<dbReference type="InterPro" id="IPR010737">
    <property type="entry name" value="4-carb_acid_sugar_kinase_N"/>
</dbReference>
<dbReference type="SUPFAM" id="SSF142764">
    <property type="entry name" value="YgbK-like"/>
    <property type="match status" value="1"/>
</dbReference>
<keyword evidence="3" id="KW-0547">Nucleotide-binding</keyword>
<dbReference type="Proteomes" id="UP000077381">
    <property type="component" value="Unassembled WGS sequence"/>
</dbReference>
<evidence type="ECO:0000256" key="2">
    <source>
        <dbReference type="ARBA" id="ARBA00022679"/>
    </source>
</evidence>
<evidence type="ECO:0000256" key="1">
    <source>
        <dbReference type="ARBA" id="ARBA00005715"/>
    </source>
</evidence>
<dbReference type="GO" id="GO:0005524">
    <property type="term" value="F:ATP binding"/>
    <property type="evidence" value="ECO:0007669"/>
    <property type="project" value="UniProtKB-KW"/>
</dbReference>
<dbReference type="InterPro" id="IPR042213">
    <property type="entry name" value="NBD_C_sf"/>
</dbReference>
<dbReference type="PATRIC" id="fig|1716141.3.peg.4936"/>
<dbReference type="STRING" id="1716141.STSP_46950"/>
<evidence type="ECO:0000256" key="5">
    <source>
        <dbReference type="ARBA" id="ARBA00022840"/>
    </source>
</evidence>
<sequence length="397" mass="41642">MTFRNDVRQGIAILADDLTSAGDGAAPFRQAGHDARILLTSTASVPRHAVGVSAVDLGSRVLDEEAAASRTWRAARLFAGSELLFKTVDSTLRGHVAAEVRAAWAGSGRRAVVIAPAFPAEGRVTVEGVQYVRGVPVHESDYARDPVHPVRCSDLATLFPEAVLGQPDRAAELPELIGNGDLIVYSAAEDGDLDRLVAAVPRLDEVLWVGSPGLAAALARRCARATGSAASLPAPARRPLIVVGSTNPATRRQLVKLRTRVDVQGVTVGVDPAPAVETLRGLTAPTLTLQTPDERHTPQTAQVLARAQAAVVQALAEDHTVDALVITGGETATTVLQPLGATGIDLLDEPEPGVVRGSLIGRLPLSVLIKAGGFGDDAMLLRLCHLMRHRLDPGEHA</sequence>
<comment type="similarity">
    <text evidence="1">Belongs to the four-carbon acid sugar kinase family.</text>
</comment>
<keyword evidence="5" id="KW-0067">ATP-binding</keyword>
<comment type="caution">
    <text evidence="9">The sequence shown here is derived from an EMBL/GenBank/DDBJ whole genome shotgun (WGS) entry which is preliminary data.</text>
</comment>
<evidence type="ECO:0000256" key="6">
    <source>
        <dbReference type="ARBA" id="ARBA00023277"/>
    </source>
</evidence>
<feature type="domain" description="Four-carbon acid sugar kinase N-terminal" evidence="7">
    <location>
        <begin position="11"/>
        <end position="218"/>
    </location>
</feature>
<dbReference type="Gene3D" id="3.40.50.10840">
    <property type="entry name" value="Putative sugar-binding, N-terminal domain"/>
    <property type="match status" value="1"/>
</dbReference>
<dbReference type="OrthoDB" id="191465at2"/>
<dbReference type="Pfam" id="PF07005">
    <property type="entry name" value="SBD_N"/>
    <property type="match status" value="1"/>
</dbReference>
<dbReference type="InterPro" id="IPR037051">
    <property type="entry name" value="4-carb_acid_sugar_kinase_N_sf"/>
</dbReference>
<feature type="domain" description="Four-carbon acid sugar kinase nucleotide binding" evidence="8">
    <location>
        <begin position="240"/>
        <end position="380"/>
    </location>
</feature>
<protein>
    <recommendedName>
        <fullName evidence="11">Four-carbon acid sugar kinase family protein</fullName>
    </recommendedName>
</protein>
<accession>A0A177HM57</accession>
<dbReference type="GO" id="GO:0016301">
    <property type="term" value="F:kinase activity"/>
    <property type="evidence" value="ECO:0007669"/>
    <property type="project" value="UniProtKB-KW"/>
</dbReference>
<dbReference type="EMBL" id="LOHS01000097">
    <property type="protein sequence ID" value="OAH11973.1"/>
    <property type="molecule type" value="Genomic_DNA"/>
</dbReference>
<evidence type="ECO:0000256" key="3">
    <source>
        <dbReference type="ARBA" id="ARBA00022741"/>
    </source>
</evidence>
<keyword evidence="4" id="KW-0418">Kinase</keyword>
<reference evidence="9 10" key="1">
    <citation type="submission" date="2015-12" db="EMBL/GenBank/DDBJ databases">
        <title>Genome sequence of Streptomyces sp. G25.</title>
        <authorList>
            <person name="Poehlein A."/>
            <person name="Roettig A."/>
            <person name="Hiessl S."/>
            <person name="Hauschild P."/>
            <person name="Schauer J."/>
            <person name="Madkour M.H."/>
            <person name="Al-Ansari A.M."/>
            <person name="Almakishah N.H."/>
            <person name="Steinbuechel A."/>
            <person name="Daniel R."/>
        </authorList>
    </citation>
    <scope>NUCLEOTIDE SEQUENCE [LARGE SCALE GENOMIC DNA]</scope>
    <source>
        <strain evidence="10">G25(2015)</strain>
    </source>
</reference>